<comment type="caution">
    <text evidence="3">The sequence shown here is derived from an EMBL/GenBank/DDBJ whole genome shotgun (WGS) entry which is preliminary data.</text>
</comment>
<feature type="region of interest" description="Disordered" evidence="2">
    <location>
        <begin position="67"/>
        <end position="99"/>
    </location>
</feature>
<keyword evidence="4" id="KW-1185">Reference proteome</keyword>
<protein>
    <submittedName>
        <fullName evidence="3">Uncharacterized protein</fullName>
    </submittedName>
</protein>
<evidence type="ECO:0000256" key="2">
    <source>
        <dbReference type="SAM" id="MobiDB-lite"/>
    </source>
</evidence>
<reference evidence="3" key="1">
    <citation type="submission" date="2021-02" db="EMBL/GenBank/DDBJ databases">
        <authorList>
            <person name="Dougan E. K."/>
            <person name="Rhodes N."/>
            <person name="Thang M."/>
            <person name="Chan C."/>
        </authorList>
    </citation>
    <scope>NUCLEOTIDE SEQUENCE</scope>
</reference>
<gene>
    <name evidence="3" type="ORF">SNEC2469_LOCUS9120</name>
</gene>
<feature type="compositionally biased region" description="Basic residues" evidence="2">
    <location>
        <begin position="85"/>
        <end position="99"/>
    </location>
</feature>
<feature type="region of interest" description="Disordered" evidence="2">
    <location>
        <begin position="167"/>
        <end position="197"/>
    </location>
</feature>
<proteinExistence type="predicted"/>
<organism evidence="3 4">
    <name type="scientific">Symbiodinium necroappetens</name>
    <dbReference type="NCBI Taxonomy" id="1628268"/>
    <lineage>
        <taxon>Eukaryota</taxon>
        <taxon>Sar</taxon>
        <taxon>Alveolata</taxon>
        <taxon>Dinophyceae</taxon>
        <taxon>Suessiales</taxon>
        <taxon>Symbiodiniaceae</taxon>
        <taxon>Symbiodinium</taxon>
    </lineage>
</organism>
<keyword evidence="1" id="KW-0175">Coiled coil</keyword>
<feature type="non-terminal residue" evidence="3">
    <location>
        <position position="1"/>
    </location>
</feature>
<dbReference type="Proteomes" id="UP000601435">
    <property type="component" value="Unassembled WGS sequence"/>
</dbReference>
<name>A0A812PEU6_9DINO</name>
<feature type="compositionally biased region" description="Gly residues" evidence="2">
    <location>
        <begin position="70"/>
        <end position="79"/>
    </location>
</feature>
<evidence type="ECO:0000256" key="1">
    <source>
        <dbReference type="SAM" id="Coils"/>
    </source>
</evidence>
<sequence length="393" mass="42821">VPRLRPAPWHLLLLGICSEGGCPDCLSLHPGRAEGCVRADHPFRPICRVWAHCLPGEQVSRRRPHPRGGLCFGPGGSKVAGGPLRGKRPGRAVPKHRSDRKRLLPHAVHPRRKRQLGAAIALGGPFQAVSVTEVADYTTRHGAQHKLIRGCSVPGSACHQLLRSSGLSAGVPSSDAKSLLRGRQTGVPPPQGRKEASDRAVQALAVNVRKSDSSQDLETRCKALAAVVELQARIDTERKKIDTERKKIDDERQKNDALAGEVIKNLHREVQQAKGLMTARGVFERVAELAFVEQGCKVRVNTSFAIDRALNNPDPKKPWSKFLFDTIQKCSGETETQKMINVATGIYSQLSQEVHGSPWSGVEVKLLGPLDGTGICVIKEMCEQMGLPHSPRP</sequence>
<feature type="coiled-coil region" evidence="1">
    <location>
        <begin position="227"/>
        <end position="261"/>
    </location>
</feature>
<evidence type="ECO:0000313" key="3">
    <source>
        <dbReference type="EMBL" id="CAE7351205.1"/>
    </source>
</evidence>
<dbReference type="EMBL" id="CAJNJA010014833">
    <property type="protein sequence ID" value="CAE7351205.1"/>
    <property type="molecule type" value="Genomic_DNA"/>
</dbReference>
<accession>A0A812PEU6</accession>
<dbReference type="AlphaFoldDB" id="A0A812PEU6"/>
<dbReference type="OrthoDB" id="448392at2759"/>
<evidence type="ECO:0000313" key="4">
    <source>
        <dbReference type="Proteomes" id="UP000601435"/>
    </source>
</evidence>